<evidence type="ECO:0000313" key="3">
    <source>
        <dbReference type="Proteomes" id="UP001372834"/>
    </source>
</evidence>
<feature type="region of interest" description="Disordered" evidence="1">
    <location>
        <begin position="1"/>
        <end position="30"/>
    </location>
</feature>
<dbReference type="Proteomes" id="UP001372834">
    <property type="component" value="Unassembled WGS sequence"/>
</dbReference>
<feature type="compositionally biased region" description="Basic and acidic residues" evidence="1">
    <location>
        <begin position="81"/>
        <end position="95"/>
    </location>
</feature>
<accession>A0AAN8SC52</accession>
<reference evidence="2 3" key="1">
    <citation type="submission" date="2023-10" db="EMBL/GenBank/DDBJ databases">
        <title>Genomes of two closely related lineages of the louse Polyplax serrata with different host specificities.</title>
        <authorList>
            <person name="Martinu J."/>
            <person name="Tarabai H."/>
            <person name="Stefka J."/>
            <person name="Hypsa V."/>
        </authorList>
    </citation>
    <scope>NUCLEOTIDE SEQUENCE [LARGE SCALE GENOMIC DNA]</scope>
    <source>
        <strain evidence="2">HR10_N</strain>
    </source>
</reference>
<protein>
    <submittedName>
        <fullName evidence="2">Uncharacterized protein</fullName>
    </submittedName>
</protein>
<dbReference type="EMBL" id="JAWJWE010000001">
    <property type="protein sequence ID" value="KAK6644008.1"/>
    <property type="molecule type" value="Genomic_DNA"/>
</dbReference>
<organism evidence="2 3">
    <name type="scientific">Polyplax serrata</name>
    <name type="common">Common mouse louse</name>
    <dbReference type="NCBI Taxonomy" id="468196"/>
    <lineage>
        <taxon>Eukaryota</taxon>
        <taxon>Metazoa</taxon>
        <taxon>Ecdysozoa</taxon>
        <taxon>Arthropoda</taxon>
        <taxon>Hexapoda</taxon>
        <taxon>Insecta</taxon>
        <taxon>Pterygota</taxon>
        <taxon>Neoptera</taxon>
        <taxon>Paraneoptera</taxon>
        <taxon>Psocodea</taxon>
        <taxon>Troctomorpha</taxon>
        <taxon>Phthiraptera</taxon>
        <taxon>Anoplura</taxon>
        <taxon>Polyplacidae</taxon>
        <taxon>Polyplax</taxon>
    </lineage>
</organism>
<sequence length="102" mass="12120">MEKLWRKESEEEEEDRGGRPTGYRGQEGGNPVAAALRDVLKMKYLRGFKMGWWAIRQFLSRRQVERLKILVQRKCDEDRSFEFSREQPAETEKELTPNVCLN</sequence>
<gene>
    <name evidence="2" type="ORF">RUM43_000273</name>
</gene>
<evidence type="ECO:0000313" key="2">
    <source>
        <dbReference type="EMBL" id="KAK6644008.1"/>
    </source>
</evidence>
<feature type="region of interest" description="Disordered" evidence="1">
    <location>
        <begin position="81"/>
        <end position="102"/>
    </location>
</feature>
<proteinExistence type="predicted"/>
<name>A0AAN8SC52_POLSC</name>
<dbReference type="AlphaFoldDB" id="A0AAN8SC52"/>
<evidence type="ECO:0000256" key="1">
    <source>
        <dbReference type="SAM" id="MobiDB-lite"/>
    </source>
</evidence>
<comment type="caution">
    <text evidence="2">The sequence shown here is derived from an EMBL/GenBank/DDBJ whole genome shotgun (WGS) entry which is preliminary data.</text>
</comment>